<feature type="domain" description="ABC transmembrane type-1" evidence="10">
    <location>
        <begin position="85"/>
        <end position="266"/>
    </location>
</feature>
<feature type="transmembrane region" description="Helical" evidence="9">
    <location>
        <begin position="28"/>
        <end position="47"/>
    </location>
</feature>
<keyword evidence="12" id="KW-1185">Reference proteome</keyword>
<accession>A0ABR8ACL6</accession>
<evidence type="ECO:0000259" key="10">
    <source>
        <dbReference type="PROSITE" id="PS50928"/>
    </source>
</evidence>
<dbReference type="Proteomes" id="UP000658514">
    <property type="component" value="Unassembled WGS sequence"/>
</dbReference>
<dbReference type="PANTHER" id="PTHR30151:SF7">
    <property type="entry name" value="NITRATE IMPORT PERMEASE PROTEIN NRTB"/>
    <property type="match status" value="1"/>
</dbReference>
<dbReference type="InterPro" id="IPR005889">
    <property type="entry name" value="NtrB"/>
</dbReference>
<dbReference type="PROSITE" id="PS50928">
    <property type="entry name" value="ABC_TM1"/>
    <property type="match status" value="1"/>
</dbReference>
<organism evidence="11 12">
    <name type="scientific">Calothrix parietina FACHB-288</name>
    <dbReference type="NCBI Taxonomy" id="2692896"/>
    <lineage>
        <taxon>Bacteria</taxon>
        <taxon>Bacillati</taxon>
        <taxon>Cyanobacteriota</taxon>
        <taxon>Cyanophyceae</taxon>
        <taxon>Nostocales</taxon>
        <taxon>Calotrichaceae</taxon>
        <taxon>Calothrix</taxon>
    </lineage>
</organism>
<protein>
    <submittedName>
        <fullName evidence="11">Nitrate ABC transporter permease</fullName>
    </submittedName>
</protein>
<dbReference type="Pfam" id="PF00528">
    <property type="entry name" value="BPD_transp_1"/>
    <property type="match status" value="1"/>
</dbReference>
<reference evidence="11 12" key="1">
    <citation type="journal article" date="2020" name="ISME J.">
        <title>Comparative genomics reveals insights into cyanobacterial evolution and habitat adaptation.</title>
        <authorList>
            <person name="Chen M.Y."/>
            <person name="Teng W.K."/>
            <person name="Zhao L."/>
            <person name="Hu C.X."/>
            <person name="Zhou Y.K."/>
            <person name="Han B.P."/>
            <person name="Song L.R."/>
            <person name="Shu W.S."/>
        </authorList>
    </citation>
    <scope>NUCLEOTIDE SEQUENCE [LARGE SCALE GENOMIC DNA]</scope>
    <source>
        <strain evidence="11 12">FACHB-288</strain>
    </source>
</reference>
<keyword evidence="6 9" id="KW-1133">Transmembrane helix</keyword>
<dbReference type="EMBL" id="JACJQH010000030">
    <property type="protein sequence ID" value="MBD2197638.1"/>
    <property type="molecule type" value="Genomic_DNA"/>
</dbReference>
<keyword evidence="2 9" id="KW-0813">Transport</keyword>
<name>A0ABR8ACL6_9CYAN</name>
<feature type="transmembrane region" description="Helical" evidence="9">
    <location>
        <begin position="53"/>
        <end position="72"/>
    </location>
</feature>
<dbReference type="InterPro" id="IPR000515">
    <property type="entry name" value="MetI-like"/>
</dbReference>
<comment type="caution">
    <text evidence="11">The sequence shown here is derived from an EMBL/GenBank/DDBJ whole genome shotgun (WGS) entry which is preliminary data.</text>
</comment>
<evidence type="ECO:0000256" key="8">
    <source>
        <dbReference type="ARBA" id="ARBA00023136"/>
    </source>
</evidence>
<dbReference type="CDD" id="cd06261">
    <property type="entry name" value="TM_PBP2"/>
    <property type="match status" value="1"/>
</dbReference>
<keyword evidence="7" id="KW-0406">Ion transport</keyword>
<evidence type="ECO:0000313" key="12">
    <source>
        <dbReference type="Proteomes" id="UP000658514"/>
    </source>
</evidence>
<feature type="transmembrane region" description="Helical" evidence="9">
    <location>
        <begin position="215"/>
        <end position="237"/>
    </location>
</feature>
<dbReference type="PANTHER" id="PTHR30151">
    <property type="entry name" value="ALKANE SULFONATE ABC TRANSPORTER-RELATED, MEMBRANE SUBUNIT"/>
    <property type="match status" value="1"/>
</dbReference>
<evidence type="ECO:0000256" key="1">
    <source>
        <dbReference type="ARBA" id="ARBA00004429"/>
    </source>
</evidence>
<dbReference type="SUPFAM" id="SSF161098">
    <property type="entry name" value="MetI-like"/>
    <property type="match status" value="1"/>
</dbReference>
<keyword evidence="8 9" id="KW-0472">Membrane</keyword>
<dbReference type="Gene3D" id="1.10.3720.10">
    <property type="entry name" value="MetI-like"/>
    <property type="match status" value="1"/>
</dbReference>
<dbReference type="InterPro" id="IPR035906">
    <property type="entry name" value="MetI-like_sf"/>
</dbReference>
<comment type="subcellular location">
    <subcellularLocation>
        <location evidence="1">Cell inner membrane</location>
        <topology evidence="1">Multi-pass membrane protein</topology>
    </subcellularLocation>
    <subcellularLocation>
        <location evidence="9">Cell membrane</location>
        <topology evidence="9">Multi-pass membrane protein</topology>
    </subcellularLocation>
</comment>
<evidence type="ECO:0000313" key="11">
    <source>
        <dbReference type="EMBL" id="MBD2197638.1"/>
    </source>
</evidence>
<feature type="transmembrane region" description="Helical" evidence="9">
    <location>
        <begin position="191"/>
        <end position="208"/>
    </location>
</feature>
<keyword evidence="3" id="KW-1003">Cell membrane</keyword>
<dbReference type="NCBIfam" id="TIGR01183">
    <property type="entry name" value="ntrB"/>
    <property type="match status" value="1"/>
</dbReference>
<evidence type="ECO:0000256" key="6">
    <source>
        <dbReference type="ARBA" id="ARBA00022989"/>
    </source>
</evidence>
<evidence type="ECO:0000256" key="7">
    <source>
        <dbReference type="ARBA" id="ARBA00023065"/>
    </source>
</evidence>
<evidence type="ECO:0000256" key="2">
    <source>
        <dbReference type="ARBA" id="ARBA00022448"/>
    </source>
</evidence>
<evidence type="ECO:0000256" key="5">
    <source>
        <dbReference type="ARBA" id="ARBA00022692"/>
    </source>
</evidence>
<gene>
    <name evidence="11" type="primary">ntrB</name>
    <name evidence="11" type="ORF">H6G24_19370</name>
</gene>
<dbReference type="RefSeq" id="WP_190551391.1">
    <property type="nucleotide sequence ID" value="NZ_CAWPNO010000063.1"/>
</dbReference>
<evidence type="ECO:0000256" key="9">
    <source>
        <dbReference type="RuleBase" id="RU363032"/>
    </source>
</evidence>
<comment type="similarity">
    <text evidence="9">Belongs to the binding-protein-dependent transport system permease family.</text>
</comment>
<feature type="transmembrane region" description="Helical" evidence="9">
    <location>
        <begin position="93"/>
        <end position="111"/>
    </location>
</feature>
<feature type="transmembrane region" description="Helical" evidence="9">
    <location>
        <begin position="249"/>
        <end position="269"/>
    </location>
</feature>
<keyword evidence="4" id="KW-0997">Cell inner membrane</keyword>
<evidence type="ECO:0000256" key="3">
    <source>
        <dbReference type="ARBA" id="ARBA00022475"/>
    </source>
</evidence>
<feature type="transmembrane region" description="Helical" evidence="9">
    <location>
        <begin position="150"/>
        <end position="171"/>
    </location>
</feature>
<evidence type="ECO:0000256" key="4">
    <source>
        <dbReference type="ARBA" id="ARBA00022519"/>
    </source>
</evidence>
<proteinExistence type="inferred from homology"/>
<sequence>MTIAQKRPANPKFDNSFISRLQKQFPDFVPPAIAILIFLGVWQLFAWTPGATLPGPIQVITDTWILILYPFYDKGGTDKGLFWQIWASLQRVAISYTLAAIVGIGLGILIGVNKTMSKALDPIFQLLRTVPPLAWVPISLAALRQNEPAALFVIFITAIWPILINTAVGVTQIPQDYNNVAKVLQLSRKEYFTNILIPAALPYIFTGLRIAIGLAWLAIIAAEIVMSGIVGIGFFIWDAYQNNNVSEVILALVYIGVVGLLLDKLMAWVQNLILPAEQK</sequence>
<keyword evidence="5 9" id="KW-0812">Transmembrane</keyword>